<accession>A0A062UFG9</accession>
<evidence type="ECO:0000259" key="2">
    <source>
        <dbReference type="Pfam" id="PF05050"/>
    </source>
</evidence>
<dbReference type="GO" id="GO:0006888">
    <property type="term" value="P:endoplasmic reticulum to Golgi vesicle-mediated transport"/>
    <property type="evidence" value="ECO:0007669"/>
    <property type="project" value="TreeGrafter"/>
</dbReference>
<protein>
    <recommendedName>
        <fullName evidence="2">Methyltransferase FkbM domain-containing protein</fullName>
    </recommendedName>
</protein>
<dbReference type="EMBL" id="AWFF01000002">
    <property type="protein sequence ID" value="KCZ57062.1"/>
    <property type="molecule type" value="Genomic_DNA"/>
</dbReference>
<feature type="coiled-coil region" evidence="1">
    <location>
        <begin position="238"/>
        <end position="279"/>
    </location>
</feature>
<keyword evidence="1" id="KW-0175">Coiled coil</keyword>
<proteinExistence type="predicted"/>
<dbReference type="GO" id="GO:0016197">
    <property type="term" value="P:endosomal transport"/>
    <property type="evidence" value="ECO:0007669"/>
    <property type="project" value="TreeGrafter"/>
</dbReference>
<dbReference type="Proteomes" id="UP000027037">
    <property type="component" value="Unassembled WGS sequence"/>
</dbReference>
<organism evidence="3 4">
    <name type="scientific">Hyphomonas beringensis</name>
    <dbReference type="NCBI Taxonomy" id="1280946"/>
    <lineage>
        <taxon>Bacteria</taxon>
        <taxon>Pseudomonadati</taxon>
        <taxon>Pseudomonadota</taxon>
        <taxon>Alphaproteobacteria</taxon>
        <taxon>Hyphomonadales</taxon>
        <taxon>Hyphomonadaceae</taxon>
        <taxon>Hyphomonas</taxon>
    </lineage>
</organism>
<dbReference type="NCBIfam" id="TIGR01444">
    <property type="entry name" value="fkbM_fam"/>
    <property type="match status" value="1"/>
</dbReference>
<gene>
    <name evidence="3" type="ORF">HY29_07915</name>
</gene>
<evidence type="ECO:0000313" key="4">
    <source>
        <dbReference type="Proteomes" id="UP000027037"/>
    </source>
</evidence>
<dbReference type="InterPro" id="IPR053202">
    <property type="entry name" value="EGF_Rcpt_Signaling_Reg"/>
</dbReference>
<dbReference type="GO" id="GO:0005737">
    <property type="term" value="C:cytoplasm"/>
    <property type="evidence" value="ECO:0007669"/>
    <property type="project" value="GOC"/>
</dbReference>
<dbReference type="STRING" id="1280946.HY29_07915"/>
<dbReference type="PANTHER" id="PTHR34009:SF2">
    <property type="entry name" value="PROTEIN STAR"/>
    <property type="match status" value="1"/>
</dbReference>
<dbReference type="SUPFAM" id="SSF53335">
    <property type="entry name" value="S-adenosyl-L-methionine-dependent methyltransferases"/>
    <property type="match status" value="1"/>
</dbReference>
<keyword evidence="4" id="KW-1185">Reference proteome</keyword>
<dbReference type="Gene3D" id="3.40.50.150">
    <property type="entry name" value="Vaccinia Virus protein VP39"/>
    <property type="match status" value="1"/>
</dbReference>
<dbReference type="InterPro" id="IPR006342">
    <property type="entry name" value="FkbM_mtfrase"/>
</dbReference>
<dbReference type="AlphaFoldDB" id="A0A062UFG9"/>
<dbReference type="eggNOG" id="COG1579">
    <property type="taxonomic scope" value="Bacteria"/>
</dbReference>
<dbReference type="RefSeq" id="WP_051601041.1">
    <property type="nucleotide sequence ID" value="NZ_AWFF01000002.1"/>
</dbReference>
<sequence length="523" mass="58942">MTVSYAQQFEDVILWRALKHVSNGAYIDIGANDPVVDSVSLLFYEKGWRGMHVEPMPEYAEKLRETREGEDVLEAAVGASEGEIELYSFVGTGLTTGVSQHAKRHKEDGRAVELIKVPCVPLSKIFERFNRKHIHWLKIDVEGMEGAVLETWGDSQVRPWIVVVESTLPNSQSPAYESWEHELTGRGYSFVYFDGLNRFYVHEDHQGLAAAFSLPPNFFDHFSLSEHSPFSAHVAEKLHLAQNDVTILEASLADLRHQRDHAAAELNDIKLSAEALEAALKQRDGHIESIEAVLKQRDDHIKSIEAVLKQRDGHIAHIESELEAAKHATLVTQQHVQHLEADHDRMLNQIADRDRELSQVSSSLISAQSMAATIQTALEVSYSENAKLEQALLISRNDADQARDWAHQVRQSASWRLSAPIRWAGGLARSGLRGTKALLRPLLVVGLRITRKVPWIKKPVLAVANLSPPLRRKIDHFSQVRRPSFDENSLVTQRKWNLTPDKRSVDAWESLLRTTKGHKGHSL</sequence>
<reference evidence="3 4" key="1">
    <citation type="journal article" date="2014" name="Antonie Van Leeuwenhoek">
        <title>Hyphomonas beringensis sp. nov. and Hyphomonas chukchiensis sp. nov., isolated from surface seawater of the Bering Sea and Chukchi Sea.</title>
        <authorList>
            <person name="Li C."/>
            <person name="Lai Q."/>
            <person name="Li G."/>
            <person name="Dong C."/>
            <person name="Wang J."/>
            <person name="Liao Y."/>
            <person name="Shao Z."/>
        </authorList>
    </citation>
    <scope>NUCLEOTIDE SEQUENCE [LARGE SCALE GENOMIC DNA]</scope>
    <source>
        <strain evidence="3 4">25B14_1</strain>
    </source>
</reference>
<dbReference type="OrthoDB" id="9801609at2"/>
<feature type="domain" description="Methyltransferase FkbM" evidence="2">
    <location>
        <begin position="28"/>
        <end position="190"/>
    </location>
</feature>
<dbReference type="Pfam" id="PF05050">
    <property type="entry name" value="Methyltransf_21"/>
    <property type="match status" value="1"/>
</dbReference>
<dbReference type="PATRIC" id="fig|1280946.3.peg.377"/>
<evidence type="ECO:0000313" key="3">
    <source>
        <dbReference type="EMBL" id="KCZ57062.1"/>
    </source>
</evidence>
<name>A0A062UFG9_9PROT</name>
<dbReference type="InterPro" id="IPR029063">
    <property type="entry name" value="SAM-dependent_MTases_sf"/>
</dbReference>
<comment type="caution">
    <text evidence="3">The sequence shown here is derived from an EMBL/GenBank/DDBJ whole genome shotgun (WGS) entry which is preliminary data.</text>
</comment>
<evidence type="ECO:0000256" key="1">
    <source>
        <dbReference type="SAM" id="Coils"/>
    </source>
</evidence>
<dbReference type="PANTHER" id="PTHR34009">
    <property type="entry name" value="PROTEIN STAR"/>
    <property type="match status" value="1"/>
</dbReference>
<dbReference type="GO" id="GO:0005886">
    <property type="term" value="C:plasma membrane"/>
    <property type="evidence" value="ECO:0007669"/>
    <property type="project" value="TreeGrafter"/>
</dbReference>